<evidence type="ECO:0008006" key="3">
    <source>
        <dbReference type="Google" id="ProtNLM"/>
    </source>
</evidence>
<dbReference type="Pfam" id="PF08905">
    <property type="entry name" value="DUF1850"/>
    <property type="match status" value="1"/>
</dbReference>
<sequence>MSALLCIAAGKALAIGAGLFTLSWTHSVEKTEWQERWAVTPQGLVLREARVKGSGAGMEPGENAHREGGWWVWTPDLPPLRELVLAASGATASGWRLCDAAGCRELGGRKQEPIVLRPCGSKKR</sequence>
<dbReference type="Proteomes" id="UP000730739">
    <property type="component" value="Unassembled WGS sequence"/>
</dbReference>
<keyword evidence="2" id="KW-1185">Reference proteome</keyword>
<protein>
    <recommendedName>
        <fullName evidence="3">DUF1850 domain-containing protein</fullName>
    </recommendedName>
</protein>
<dbReference type="InterPro" id="IPR015001">
    <property type="entry name" value="DUF1850"/>
</dbReference>
<evidence type="ECO:0000313" key="1">
    <source>
        <dbReference type="EMBL" id="MBP2233876.1"/>
    </source>
</evidence>
<comment type="caution">
    <text evidence="1">The sequence shown here is derived from an EMBL/GenBank/DDBJ whole genome shotgun (WGS) entry which is preliminary data.</text>
</comment>
<name>A0ABS4QUP8_9HYPH</name>
<accession>A0ABS4QUP8</accession>
<organism evidence="1 2">
    <name type="scientific">Sinorhizobium kostiense</name>
    <dbReference type="NCBI Taxonomy" id="76747"/>
    <lineage>
        <taxon>Bacteria</taxon>
        <taxon>Pseudomonadati</taxon>
        <taxon>Pseudomonadota</taxon>
        <taxon>Alphaproteobacteria</taxon>
        <taxon>Hyphomicrobiales</taxon>
        <taxon>Rhizobiaceae</taxon>
        <taxon>Sinorhizobium/Ensifer group</taxon>
        <taxon>Sinorhizobium</taxon>
    </lineage>
</organism>
<evidence type="ECO:0000313" key="2">
    <source>
        <dbReference type="Proteomes" id="UP000730739"/>
    </source>
</evidence>
<reference evidence="1 2" key="1">
    <citation type="submission" date="2021-03" db="EMBL/GenBank/DDBJ databases">
        <title>Genomic Encyclopedia of Type Strains, Phase IV (KMG-IV): sequencing the most valuable type-strain genomes for metagenomic binning, comparative biology and taxonomic classification.</title>
        <authorList>
            <person name="Goeker M."/>
        </authorList>
    </citation>
    <scope>NUCLEOTIDE SEQUENCE [LARGE SCALE GENOMIC DNA]</scope>
    <source>
        <strain evidence="1 2">DSM 13372</strain>
    </source>
</reference>
<dbReference type="EMBL" id="JAGILA010000001">
    <property type="protein sequence ID" value="MBP2233876.1"/>
    <property type="molecule type" value="Genomic_DNA"/>
</dbReference>
<gene>
    <name evidence="1" type="ORF">J2Z31_000366</name>
</gene>
<proteinExistence type="predicted"/>
<dbReference type="RefSeq" id="WP_209600163.1">
    <property type="nucleotide sequence ID" value="NZ_JAGILA010000001.1"/>
</dbReference>